<keyword evidence="2" id="KW-0648">Protein biosynthesis</keyword>
<dbReference type="GO" id="GO:0004479">
    <property type="term" value="F:methionyl-tRNA formyltransferase activity"/>
    <property type="evidence" value="ECO:0007669"/>
    <property type="project" value="UniProtKB-EC"/>
</dbReference>
<dbReference type="SUPFAM" id="SSF50486">
    <property type="entry name" value="FMT C-terminal domain-like"/>
    <property type="match status" value="1"/>
</dbReference>
<dbReference type="PANTHER" id="PTHR11138:SF5">
    <property type="entry name" value="METHIONYL-TRNA FORMYLTRANSFERASE, MITOCHONDRIAL"/>
    <property type="match status" value="1"/>
</dbReference>
<dbReference type="InterPro" id="IPR002376">
    <property type="entry name" value="Formyl_transf_N"/>
</dbReference>
<accession>A0A3P3ZNQ5</accession>
<dbReference type="SUPFAM" id="SSF53328">
    <property type="entry name" value="Formyltransferase"/>
    <property type="match status" value="1"/>
</dbReference>
<dbReference type="InterPro" id="IPR011034">
    <property type="entry name" value="Formyl_transferase-like_C_sf"/>
</dbReference>
<feature type="domain" description="Formyl transferase C-terminal" evidence="4">
    <location>
        <begin position="203"/>
        <end position="298"/>
    </location>
</feature>
<evidence type="ECO:0000313" key="5">
    <source>
        <dbReference type="EMBL" id="VAY88472.1"/>
    </source>
</evidence>
<evidence type="ECO:0000259" key="3">
    <source>
        <dbReference type="Pfam" id="PF00551"/>
    </source>
</evidence>
<feature type="domain" description="Formyl transferase N-terminal" evidence="3">
    <location>
        <begin position="2"/>
        <end position="160"/>
    </location>
</feature>
<proteinExistence type="predicted"/>
<reference evidence="5" key="1">
    <citation type="submission" date="2018-10" db="EMBL/GenBank/DDBJ databases">
        <authorList>
            <person name="Plewniak F."/>
        </authorList>
    </citation>
    <scope>NUCLEOTIDE SEQUENCE</scope>
</reference>
<sequence length="311" mass="34330">MKAVIIGQQDFGKAVLEAFLDRQDEVVGVFCAPEKEGARPDPLRVAAQEKGIRVIQLPSLKTPEAIQVLRELAPEIGVMAYVLQFVPQEFVTIPTHGMIQYHPSLLPRYRGPSSINWPILRGDRETGLTVFRPTDGLDEGPIILQKKVPIGPEDTLGSLYFDHLFPLGVQALLEATDQILAGTHQEMVQDEELASYEGWCRSAESEIHWAQHVTVIHDLIRGCNPAPGAWTLLGGKKLQIFEVRKHLFRTFGAVRGKVGEISGMTDQGFLVTVQGGQIEILRVKLEGGKKVDARPFAEEQGLQVGMRLGTS</sequence>
<keyword evidence="1 5" id="KW-0808">Transferase</keyword>
<dbReference type="AlphaFoldDB" id="A0A3P3ZNQ5"/>
<dbReference type="EMBL" id="UOYP01000229">
    <property type="protein sequence ID" value="VAY88472.1"/>
    <property type="molecule type" value="Genomic_DNA"/>
</dbReference>
<dbReference type="CDD" id="cd08704">
    <property type="entry name" value="Met_tRNA_FMT_C"/>
    <property type="match status" value="1"/>
</dbReference>
<gene>
    <name evidence="5" type="primary">fmt</name>
    <name evidence="5" type="ORF">CARN8_3040005</name>
</gene>
<dbReference type="InterPro" id="IPR005793">
    <property type="entry name" value="Formyl_trans_C"/>
</dbReference>
<dbReference type="InterPro" id="IPR036477">
    <property type="entry name" value="Formyl_transf_N_sf"/>
</dbReference>
<dbReference type="InterPro" id="IPR044135">
    <property type="entry name" value="Met-tRNA-FMT_C"/>
</dbReference>
<dbReference type="Pfam" id="PF02911">
    <property type="entry name" value="Formyl_trans_C"/>
    <property type="match status" value="1"/>
</dbReference>
<name>A0A3P3ZNQ5_9ZZZZ</name>
<protein>
    <submittedName>
        <fullName evidence="5">Methionyl-tRNA formyltransferase</fullName>
        <ecNumber evidence="5">2.1.2.9</ecNumber>
    </submittedName>
</protein>
<dbReference type="Gene3D" id="3.40.50.12230">
    <property type="match status" value="1"/>
</dbReference>
<dbReference type="PANTHER" id="PTHR11138">
    <property type="entry name" value="METHIONYL-TRNA FORMYLTRANSFERASE"/>
    <property type="match status" value="1"/>
</dbReference>
<evidence type="ECO:0000259" key="4">
    <source>
        <dbReference type="Pfam" id="PF02911"/>
    </source>
</evidence>
<dbReference type="EC" id="2.1.2.9" evidence="5"/>
<evidence type="ECO:0000256" key="2">
    <source>
        <dbReference type="ARBA" id="ARBA00022917"/>
    </source>
</evidence>
<dbReference type="GO" id="GO:0005829">
    <property type="term" value="C:cytosol"/>
    <property type="evidence" value="ECO:0007669"/>
    <property type="project" value="TreeGrafter"/>
</dbReference>
<evidence type="ECO:0000256" key="1">
    <source>
        <dbReference type="ARBA" id="ARBA00022679"/>
    </source>
</evidence>
<dbReference type="Pfam" id="PF00551">
    <property type="entry name" value="Formyl_trans_N"/>
    <property type="match status" value="1"/>
</dbReference>
<organism evidence="5">
    <name type="scientific">mine drainage metagenome</name>
    <dbReference type="NCBI Taxonomy" id="410659"/>
    <lineage>
        <taxon>unclassified sequences</taxon>
        <taxon>metagenomes</taxon>
        <taxon>ecological metagenomes</taxon>
    </lineage>
</organism>